<accession>A0A6J2KBT0</accession>
<feature type="region of interest" description="Disordered" evidence="3">
    <location>
        <begin position="58"/>
        <end position="77"/>
    </location>
</feature>
<dbReference type="SUPFAM" id="SSF50729">
    <property type="entry name" value="PH domain-like"/>
    <property type="match status" value="1"/>
</dbReference>
<dbReference type="PANTHER" id="PTHR47368:SF2">
    <property type="entry name" value="PID DOMAIN-CONTAINING PROTEIN"/>
    <property type="match status" value="1"/>
</dbReference>
<dbReference type="SMART" id="SM00462">
    <property type="entry name" value="PTB"/>
    <property type="match status" value="1"/>
</dbReference>
<gene>
    <name evidence="6" type="primary">LOC114248661</name>
</gene>
<reference evidence="6" key="1">
    <citation type="submission" date="2025-08" db="UniProtKB">
        <authorList>
            <consortium name="RefSeq"/>
        </authorList>
    </citation>
    <scope>IDENTIFICATION</scope>
    <source>
        <tissue evidence="6">Silk gland</tissue>
    </source>
</reference>
<dbReference type="InterPro" id="IPR006020">
    <property type="entry name" value="PTB/PI_dom"/>
</dbReference>
<dbReference type="Proteomes" id="UP000504629">
    <property type="component" value="Unplaced"/>
</dbReference>
<feature type="region of interest" description="Disordered" evidence="3">
    <location>
        <begin position="1"/>
        <end position="53"/>
    </location>
</feature>
<evidence type="ECO:0000256" key="2">
    <source>
        <dbReference type="ARBA" id="ARBA00022553"/>
    </source>
</evidence>
<dbReference type="PROSITE" id="PS01179">
    <property type="entry name" value="PID"/>
    <property type="match status" value="1"/>
</dbReference>
<dbReference type="PANTHER" id="PTHR47368">
    <property type="entry name" value="NUMB"/>
    <property type="match status" value="1"/>
</dbReference>
<evidence type="ECO:0000313" key="6">
    <source>
        <dbReference type="RefSeq" id="XP_028037764.1"/>
    </source>
</evidence>
<dbReference type="CTD" id="8650"/>
<feature type="compositionally biased region" description="Low complexity" evidence="3">
    <location>
        <begin position="38"/>
        <end position="47"/>
    </location>
</feature>
<dbReference type="OrthoDB" id="10070446at2759"/>
<dbReference type="InterPro" id="IPR011993">
    <property type="entry name" value="PH-like_dom_sf"/>
</dbReference>
<evidence type="ECO:0000259" key="4">
    <source>
        <dbReference type="PROSITE" id="PS01179"/>
    </source>
</evidence>
<organism evidence="5 6">
    <name type="scientific">Bombyx mandarina</name>
    <name type="common">Wild silk moth</name>
    <name type="synonym">Wild silkworm</name>
    <dbReference type="NCBI Taxonomy" id="7092"/>
    <lineage>
        <taxon>Eukaryota</taxon>
        <taxon>Metazoa</taxon>
        <taxon>Ecdysozoa</taxon>
        <taxon>Arthropoda</taxon>
        <taxon>Hexapoda</taxon>
        <taxon>Insecta</taxon>
        <taxon>Pterygota</taxon>
        <taxon>Neoptera</taxon>
        <taxon>Endopterygota</taxon>
        <taxon>Lepidoptera</taxon>
        <taxon>Glossata</taxon>
        <taxon>Ditrysia</taxon>
        <taxon>Bombycoidea</taxon>
        <taxon>Bombycidae</taxon>
        <taxon>Bombycinae</taxon>
        <taxon>Bombyx</taxon>
    </lineage>
</organism>
<sequence length="354" mass="38804">MGNQGSSPHEPLDRAQVAQNADLKMKSSVRSSLRRARAGAALSPPRAGMERLRRSFRESFRRRKGSPPESARPHQWHADEAAVRAGTCTFPVKYLGCVEVFESRGMQVCEEALKVLRNSRRRPIRAVLHVSGDGLRVVEEETKGLIVDQTIEKVSFCAPDRNHERGFSYICRDGTTRRWMCHGFLASRDSGERLSHAVGCAFAACLERKQRRDKECAVSMSIDAASHAFTRQGSFRKSGTLLCHCVTICVNLSRRRSEGLFDLSHIFATLQESHFKESVSGDAVSAMCEELAVGLRALTEEPVPGAGSLPSPDAWLGRVARAPPLSTRAASHPAPHPAPITNPFLAPLSDATAI</sequence>
<dbReference type="FunFam" id="2.30.29.30:FF:000031">
    <property type="entry name" value="protein numb isoform X1"/>
    <property type="match status" value="1"/>
</dbReference>
<protein>
    <submittedName>
        <fullName evidence="6">Protein numb</fullName>
    </submittedName>
</protein>
<dbReference type="GO" id="GO:0005737">
    <property type="term" value="C:cytoplasm"/>
    <property type="evidence" value="ECO:0007669"/>
    <property type="project" value="TreeGrafter"/>
</dbReference>
<feature type="domain" description="PID" evidence="4">
    <location>
        <begin position="88"/>
        <end position="215"/>
    </location>
</feature>
<keyword evidence="2" id="KW-0597">Phosphoprotein</keyword>
<proteinExistence type="predicted"/>
<dbReference type="RefSeq" id="XP_028037764.1">
    <property type="nucleotide sequence ID" value="XM_028181963.1"/>
</dbReference>
<name>A0A6J2KBT0_BOMMA</name>
<evidence type="ECO:0000256" key="1">
    <source>
        <dbReference type="ARBA" id="ARBA00022473"/>
    </source>
</evidence>
<evidence type="ECO:0000313" key="5">
    <source>
        <dbReference type="Proteomes" id="UP000504629"/>
    </source>
</evidence>
<keyword evidence="5" id="KW-1185">Reference proteome</keyword>
<dbReference type="GeneID" id="114248661"/>
<dbReference type="KEGG" id="bman:114248661"/>
<dbReference type="Pfam" id="PF00640">
    <property type="entry name" value="PID"/>
    <property type="match status" value="1"/>
</dbReference>
<evidence type="ECO:0000256" key="3">
    <source>
        <dbReference type="SAM" id="MobiDB-lite"/>
    </source>
</evidence>
<dbReference type="InterPro" id="IPR016698">
    <property type="entry name" value="Numb/numb-like"/>
</dbReference>
<dbReference type="CDD" id="cd01268">
    <property type="entry name" value="PTB_Numb"/>
    <property type="match status" value="1"/>
</dbReference>
<dbReference type="Gene3D" id="2.30.29.30">
    <property type="entry name" value="Pleckstrin-homology domain (PH domain)/Phosphotyrosine-binding domain (PTB)"/>
    <property type="match status" value="1"/>
</dbReference>
<dbReference type="AlphaFoldDB" id="A0A6J2KBT0"/>
<keyword evidence="1" id="KW-0217">Developmental protein</keyword>